<feature type="non-terminal residue" evidence="1">
    <location>
        <position position="1"/>
    </location>
</feature>
<gene>
    <name evidence="1" type="ORF">BOLC7T40555H</name>
</gene>
<sequence>LHRPLRASSHIIVSQLDLITSQKFVRITKKTESMDMEIDVNMNIFNIIYK</sequence>
<dbReference type="EMBL" id="LR031876">
    <property type="protein sequence ID" value="VDD34995.1"/>
    <property type="molecule type" value="Genomic_DNA"/>
</dbReference>
<accession>A0A3P6EMN6</accession>
<evidence type="ECO:0000313" key="1">
    <source>
        <dbReference type="EMBL" id="VDD34995.1"/>
    </source>
</evidence>
<name>A0A3P6EMN6_BRAOL</name>
<protein>
    <submittedName>
        <fullName evidence="1">Uncharacterized protein</fullName>
    </submittedName>
</protein>
<dbReference type="AlphaFoldDB" id="A0A3P6EMN6"/>
<reference evidence="1" key="1">
    <citation type="submission" date="2018-11" db="EMBL/GenBank/DDBJ databases">
        <authorList>
            <consortium name="Genoscope - CEA"/>
            <person name="William W."/>
        </authorList>
    </citation>
    <scope>NUCLEOTIDE SEQUENCE</scope>
</reference>
<organism evidence="1">
    <name type="scientific">Brassica oleracea</name>
    <name type="common">Wild cabbage</name>
    <dbReference type="NCBI Taxonomy" id="3712"/>
    <lineage>
        <taxon>Eukaryota</taxon>
        <taxon>Viridiplantae</taxon>
        <taxon>Streptophyta</taxon>
        <taxon>Embryophyta</taxon>
        <taxon>Tracheophyta</taxon>
        <taxon>Spermatophyta</taxon>
        <taxon>Magnoliopsida</taxon>
        <taxon>eudicotyledons</taxon>
        <taxon>Gunneridae</taxon>
        <taxon>Pentapetalae</taxon>
        <taxon>rosids</taxon>
        <taxon>malvids</taxon>
        <taxon>Brassicales</taxon>
        <taxon>Brassicaceae</taxon>
        <taxon>Brassiceae</taxon>
        <taxon>Brassica</taxon>
    </lineage>
</organism>
<proteinExistence type="predicted"/>